<feature type="transmembrane region" description="Helical" evidence="1">
    <location>
        <begin position="88"/>
        <end position="110"/>
    </location>
</feature>
<dbReference type="Proteomes" id="UP000785679">
    <property type="component" value="Unassembled WGS sequence"/>
</dbReference>
<evidence type="ECO:0000313" key="3">
    <source>
        <dbReference type="Proteomes" id="UP000785679"/>
    </source>
</evidence>
<feature type="transmembrane region" description="Helical" evidence="1">
    <location>
        <begin position="156"/>
        <end position="173"/>
    </location>
</feature>
<gene>
    <name evidence="2" type="ORF">FGO68_gene15895</name>
</gene>
<dbReference type="EMBL" id="RRYP01006262">
    <property type="protein sequence ID" value="TNV81351.1"/>
    <property type="molecule type" value="Genomic_DNA"/>
</dbReference>
<keyword evidence="1" id="KW-0472">Membrane</keyword>
<proteinExistence type="predicted"/>
<protein>
    <recommendedName>
        <fullName evidence="4">Transmembrane protein</fullName>
    </recommendedName>
</protein>
<feature type="transmembrane region" description="Helical" evidence="1">
    <location>
        <begin position="185"/>
        <end position="204"/>
    </location>
</feature>
<evidence type="ECO:0000256" key="1">
    <source>
        <dbReference type="SAM" id="Phobius"/>
    </source>
</evidence>
<dbReference type="AlphaFoldDB" id="A0A8J8T4L5"/>
<name>A0A8J8T4L5_HALGN</name>
<evidence type="ECO:0000313" key="2">
    <source>
        <dbReference type="EMBL" id="TNV81351.1"/>
    </source>
</evidence>
<sequence length="226" mass="26131">MNIIVLLPLSCYYFVAILMLIQEYFSAPSQYNGTFEMRQWLLIEIVGFFSSILSTSFFIIITSTFSLKKHIYKLSQVEVEVDFIQDNRSLLTFYASYNAQLLISIAIYINESTFQCQANEKAFTIFQIMYHGINFVFVTIDIFFLKYSHLSQIKKFLLSVVPQFACCIALIAQATAENDCRKGSWLWLVSDCFIIAIQAAYTIFQKAVQLKVKKSEMNEESDQKSE</sequence>
<feature type="transmembrane region" description="Helical" evidence="1">
    <location>
        <begin position="122"/>
        <end position="144"/>
    </location>
</feature>
<keyword evidence="1" id="KW-1133">Transmembrane helix</keyword>
<keyword evidence="1" id="KW-0812">Transmembrane</keyword>
<accession>A0A8J8T4L5</accession>
<keyword evidence="3" id="KW-1185">Reference proteome</keyword>
<organism evidence="2 3">
    <name type="scientific">Halteria grandinella</name>
    <dbReference type="NCBI Taxonomy" id="5974"/>
    <lineage>
        <taxon>Eukaryota</taxon>
        <taxon>Sar</taxon>
        <taxon>Alveolata</taxon>
        <taxon>Ciliophora</taxon>
        <taxon>Intramacronucleata</taxon>
        <taxon>Spirotrichea</taxon>
        <taxon>Stichotrichia</taxon>
        <taxon>Sporadotrichida</taxon>
        <taxon>Halteriidae</taxon>
        <taxon>Halteria</taxon>
    </lineage>
</organism>
<comment type="caution">
    <text evidence="2">The sequence shown here is derived from an EMBL/GenBank/DDBJ whole genome shotgun (WGS) entry which is preliminary data.</text>
</comment>
<reference evidence="2" key="1">
    <citation type="submission" date="2019-06" db="EMBL/GenBank/DDBJ databases">
        <authorList>
            <person name="Zheng W."/>
        </authorList>
    </citation>
    <scope>NUCLEOTIDE SEQUENCE</scope>
    <source>
        <strain evidence="2">QDHG01</strain>
    </source>
</reference>
<feature type="transmembrane region" description="Helical" evidence="1">
    <location>
        <begin position="5"/>
        <end position="25"/>
    </location>
</feature>
<feature type="transmembrane region" description="Helical" evidence="1">
    <location>
        <begin position="45"/>
        <end position="67"/>
    </location>
</feature>
<evidence type="ECO:0008006" key="4">
    <source>
        <dbReference type="Google" id="ProtNLM"/>
    </source>
</evidence>